<dbReference type="InterPro" id="IPR012340">
    <property type="entry name" value="NA-bd_OB-fold"/>
</dbReference>
<dbReference type="PANTHER" id="PTHR14513">
    <property type="entry name" value="PROTECTION OF TELOMERES 1"/>
    <property type="match status" value="1"/>
</dbReference>
<dbReference type="InterPro" id="IPR018849">
    <property type="entry name" value="Urb2/Npa2_C"/>
</dbReference>
<keyword evidence="11" id="KW-0539">Nucleus</keyword>
<reference evidence="16" key="1">
    <citation type="submission" date="2018-05" db="EMBL/GenBank/DDBJ databases">
        <title>Draft genome sequence of Stemphylium lycopersici strain CIDEFI 213.</title>
        <authorList>
            <person name="Medina R."/>
            <person name="Franco M.E.E."/>
            <person name="Lucentini C.G."/>
            <person name="Saparrat M.C.N."/>
            <person name="Balatti P.A."/>
        </authorList>
    </citation>
    <scope>NUCLEOTIDE SEQUENCE [LARGE SCALE GENOMIC DNA]</scope>
    <source>
        <strain evidence="16">CIDEFI 213</strain>
    </source>
</reference>
<evidence type="ECO:0000256" key="1">
    <source>
        <dbReference type="ARBA" id="ARBA00004123"/>
    </source>
</evidence>
<feature type="region of interest" description="Disordered" evidence="13">
    <location>
        <begin position="324"/>
        <end position="374"/>
    </location>
</feature>
<dbReference type="Proteomes" id="UP000249619">
    <property type="component" value="Unassembled WGS sequence"/>
</dbReference>
<evidence type="ECO:0000259" key="14">
    <source>
        <dbReference type="PROSITE" id="PS50016"/>
    </source>
</evidence>
<evidence type="ECO:0000256" key="10">
    <source>
        <dbReference type="ARBA" id="ARBA00023125"/>
    </source>
</evidence>
<dbReference type="GO" id="GO:0008270">
    <property type="term" value="F:zinc ion binding"/>
    <property type="evidence" value="ECO:0007669"/>
    <property type="project" value="UniProtKB-KW"/>
</dbReference>
<comment type="subcellular location">
    <subcellularLocation>
        <location evidence="2">Chromosome</location>
        <location evidence="2">Telomere</location>
    </subcellularLocation>
    <subcellularLocation>
        <location evidence="1">Nucleus</location>
    </subcellularLocation>
</comment>
<dbReference type="GO" id="GO:0098505">
    <property type="term" value="F:G-rich strand telomeric DNA binding"/>
    <property type="evidence" value="ECO:0007669"/>
    <property type="project" value="TreeGrafter"/>
</dbReference>
<evidence type="ECO:0000256" key="13">
    <source>
        <dbReference type="SAM" id="MobiDB-lite"/>
    </source>
</evidence>
<comment type="similarity">
    <text evidence="3">Belongs to the telombin family.</text>
</comment>
<dbReference type="EMBL" id="QGDH01000084">
    <property type="protein sequence ID" value="RAR08685.1"/>
    <property type="molecule type" value="Genomic_DNA"/>
</dbReference>
<keyword evidence="7 12" id="KW-0863">Zinc-finger</keyword>
<dbReference type="SUPFAM" id="SSF50249">
    <property type="entry name" value="Nucleic acid-binding proteins"/>
    <property type="match status" value="2"/>
</dbReference>
<dbReference type="InterPro" id="IPR013083">
    <property type="entry name" value="Znf_RING/FYVE/PHD"/>
</dbReference>
<dbReference type="SMART" id="SM00976">
    <property type="entry name" value="Telo_bind"/>
    <property type="match status" value="1"/>
</dbReference>
<dbReference type="STRING" id="183478.A0A364N0Z2"/>
<dbReference type="InterPro" id="IPR011564">
    <property type="entry name" value="Telomer_end-bd_POT1/Cdc13"/>
</dbReference>
<dbReference type="GO" id="GO:0010521">
    <property type="term" value="F:telomerase inhibitor activity"/>
    <property type="evidence" value="ECO:0007669"/>
    <property type="project" value="TreeGrafter"/>
</dbReference>
<feature type="compositionally biased region" description="Polar residues" evidence="13">
    <location>
        <begin position="2559"/>
        <end position="2574"/>
    </location>
</feature>
<feature type="compositionally biased region" description="Basic residues" evidence="13">
    <location>
        <begin position="349"/>
        <end position="359"/>
    </location>
</feature>
<evidence type="ECO:0000256" key="4">
    <source>
        <dbReference type="ARBA" id="ARBA00015253"/>
    </source>
</evidence>
<evidence type="ECO:0000256" key="2">
    <source>
        <dbReference type="ARBA" id="ARBA00004574"/>
    </source>
</evidence>
<proteinExistence type="inferred from homology"/>
<dbReference type="Pfam" id="PF02765">
    <property type="entry name" value="POT1"/>
    <property type="match status" value="1"/>
</dbReference>
<feature type="domain" description="PHD-type" evidence="14">
    <location>
        <begin position="2603"/>
        <end position="2654"/>
    </location>
</feature>
<dbReference type="PANTHER" id="PTHR14513:SF0">
    <property type="entry name" value="PROTECTION OF TELOMERES PROTEIN 1"/>
    <property type="match status" value="1"/>
</dbReference>
<dbReference type="GO" id="GO:0000783">
    <property type="term" value="C:nuclear telomere cap complex"/>
    <property type="evidence" value="ECO:0007669"/>
    <property type="project" value="TreeGrafter"/>
</dbReference>
<keyword evidence="5" id="KW-0158">Chromosome</keyword>
<feature type="compositionally biased region" description="Pro residues" evidence="13">
    <location>
        <begin position="2588"/>
        <end position="2602"/>
    </location>
</feature>
<comment type="caution">
    <text evidence="15">The sequence shown here is derived from an EMBL/GenBank/DDBJ whole genome shotgun (WGS) entry which is preliminary data.</text>
</comment>
<evidence type="ECO:0000256" key="9">
    <source>
        <dbReference type="ARBA" id="ARBA00022895"/>
    </source>
</evidence>
<feature type="compositionally biased region" description="Low complexity" evidence="13">
    <location>
        <begin position="2576"/>
        <end position="2587"/>
    </location>
</feature>
<dbReference type="Gene3D" id="2.40.50.140">
    <property type="entry name" value="Nucleic acid-binding proteins"/>
    <property type="match status" value="2"/>
</dbReference>
<evidence type="ECO:0000256" key="5">
    <source>
        <dbReference type="ARBA" id="ARBA00022454"/>
    </source>
</evidence>
<sequence length="2675" mass="297801">MQLPKGFTAIKDAKATGEQVNLIGVLVSSNGPRPSRGADHVLDFTIQDDFTSGSVGDQSSMSGRMFRPQGKFPKISGPGDIVILRRFKLGEWMGRMECIGSKLESVMTVFPNSKIPVPALSQAFQAGSQKLPCDSTIMAPQPTIPEQMAVIHLKHASSSSTQQVRQHAVIAASKARISKKDSLIKDLQLNAFHDVRALVRNVYYYPMGGQVDLKITDYTPNEAMWYYADPEKDPSSMMRDSSIKGPYGYLILGVTLYDQNAAWARDNIAVGDFVFIRNMRVKMSRQDKLEGVLHQDKVNAEQVDIRHLKNASEIAEIKARRDEYERNRGGNSAFEIMQNEATKPSAKPSHNKKMSKRERQRAAKEAEQQELEKQAREWDMARNGVNSNIRGAYPDYKSSKISEIIHNTHLHMRTPEKYNDYTLPFVNCRYRSCIRVVDVFPAQLELFAHSSNDPAWVKHPKKLNQNGEPRKERWEWGFVLLVEDAEVPRGTESEKLRVVVDDKSAQHLLKMNAQDLTNSPSALKQLEMKLFTLWGNLMELKTELRAMGSDLPLPRGDNRLQNKPFDACIEEYGCETPFTEENPFGYQRMHRLARTADTERSNTEMEISEHTIALLAQPLDDKMPNVTVTSPPPAPPPASTAPAFPLRSVRLRSPSVITTDFDLLRFEAAAQGQLVLTSSPSPSPSPSSSTTSSTTTTTTTTTEPQTKESEEPETQTSNLLITSPYNKPQHHLSLSLSPSPGTPLPPPLPLPSLLLALALTALGPTTPTYATTPYTSALNFPVVTSLLRYLLAREGVTWVATRFYVVVFRSKLNAHIDTERLFRLDEESHREAVESGGLLKYWFGAGDGEGRNLATCDKMAPMKPVRSSFFSEDGRIQLTRFKASKNDPASTRPRLQAINQDFSDLDEQIRQAAHIIGLPEDWSSIREQETRDEIIRRLVRARAEWVLRWILDKLKDETDTGPTARGNASAWQLLEWMIHVLPVSRSAPHLRDAGFPSILEKTLVENFDKDSNAHIAPASEDVHMEDDSESSATLREGTKPSKKRKRGTVKSSSSAKPATLGPANLSHLFRLVRSAVASIATLTTDSKGDDTTQAELMKMVLRTDSAQASRILSFWLTGIRQLLNAASTNARSLFDWVEHIDLSLAYEIWDLRTADTKDETGASAEEFNTECLVPTLVLLARLKDLRDGEASRVHSHAINRAITSLDKLLTRHLFVPSRAAFFGETSATGPPSSDAQKSRDATALASNLEPLRAKLLQAAQIEDGGDAPPIELVSLFNAVSHLLDLAIRVSPSRTPKSRAMEKPWLQAVFSTLAECAGCSLTTPPEFITRQTAVAALSAALHVLQVHEVSLGSDLVKTIFWYHCGVKYPERQEKQVHWPLIASLIELDSSVFVTEVKSGAKTSRGEETELAEFLFEQISAVELSDNGFSDEIQSDAHVTMSRPASESTSNASLGRSAILHRIIIPLMSAFVRNRNLLGFIRRWDDQLVKSYRHGKRKALKEGKDTIWEDRALYTALAGTLEQSLTQGQITTLIREHAARLTQLGEAIETASKEDVKVKKLAAYKNAASSAILVPAFLQSIKSDSTIEVLKSDLHSLFTTYATWVCDDRYSLYTQLHLSWIALCQLLAELWPVEMHASSNMQQDLLHPLLQQATKDICSERKDSARRVHAPTRAAAMLFWFNACDRLQTVPNSENVIRNHLDKVMDNFTALRLGGDARAEMTEIFCAYFVNLLEHLDAKACSATIYGILARLPVLGTASSNLICRSLAESIAESGSSLMQNAYAAALLTGLAQDEFVVVYPSVCEAILHVHPSAFSREQRQSILDRAIELLNSNLPNTVELLSVVAHLQQVPNASAKVSTEASVIFDIADQLHRQNAETDTALQLLRELVQRTLGHIIPNQNQAQNKEFFIEFTGKLLSVTKATDQCSLTRLSILRATSVAQKQNTLLHIERYIDLLKKSLGSPDITTLQGALDAFNEISIPVLKEAKLFSRVQTWLRAWVKDAVDLDEYMSSEIQIPSEVVQYVARVYTLVTKFELHPDMAWLVRLTLTVVRASPVSVQDAVHAALKEALNPLPFYEKLDLLPVLTVEQRQPNFAASYRILNDLISTMDDKLESNAQLKQKQLALLPGICDLLAECPDYESFNALLGCIDTILNDKPSLASQHSVECVFSVLMKLTSRSSPALPSRHAPEIFSRICHTSRLILLVHRGRLGGRFHLLLPLLQGLLFCLFIPNASRSGALPTWLRVTSSTEPVRLTSVNATQFTRLLSTLCNPPQSSITKAHQHHQSRKSKDLNDPIKAAREKASNFLYPLLASFCRFQLNGRLDQGRHKPTNAMALSPAPTPSVKPSITAPTTAPVPAPALPLKFKICTCGLPPSETYFHPLILCAAKSRCKTRIFHLRCVGLTVQQRALMNSRTWFCADCRPEPHSDYRVGQVRYGRQEEQWMQRVWFPGQEDSWVCGECRVDDALGESGLEGRGDVGDVRGSSMEARGNVLPGGTWQEDGHQEQAPKENDSREEETQRNEDQPKESPREETRQHDTPHEEPQEEDTTSSPPPSKRQKTSPNNSSPAPVITKTNDPPAQLQPTSTTATPPPPLSLPPSPSPQPEYCLCGTPAVDSMIGCDGKACQREWFHYECVGLTVATVPRGKWFCEECKGEEEEEVVRNKSEKKAASWKRRR</sequence>
<feature type="compositionally biased region" description="Basic and acidic residues" evidence="13">
    <location>
        <begin position="360"/>
        <end position="374"/>
    </location>
</feature>
<keyword evidence="9" id="KW-0779">Telomere</keyword>
<dbReference type="Gene3D" id="3.30.40.10">
    <property type="entry name" value="Zinc/RING finger domain, C3HC4 (zinc finger)"/>
    <property type="match status" value="2"/>
</dbReference>
<dbReference type="InterPro" id="IPR028389">
    <property type="entry name" value="POT1"/>
</dbReference>
<dbReference type="InterPro" id="IPR016024">
    <property type="entry name" value="ARM-type_fold"/>
</dbReference>
<keyword evidence="8" id="KW-0862">Zinc</keyword>
<dbReference type="CDD" id="cd15505">
    <property type="entry name" value="PHD_ING"/>
    <property type="match status" value="1"/>
</dbReference>
<evidence type="ECO:0000256" key="3">
    <source>
        <dbReference type="ARBA" id="ARBA00008442"/>
    </source>
</evidence>
<name>A0A364N0Z2_STELY</name>
<dbReference type="OrthoDB" id="160374at2759"/>
<dbReference type="FunFam" id="2.40.50.140:FF:000303">
    <property type="entry name" value="Protection of telomeres protein 1"/>
    <property type="match status" value="1"/>
</dbReference>
<dbReference type="SUPFAM" id="SSF48371">
    <property type="entry name" value="ARM repeat"/>
    <property type="match status" value="1"/>
</dbReference>
<feature type="region of interest" description="Disordered" evidence="13">
    <location>
        <begin position="2467"/>
        <end position="2604"/>
    </location>
</feature>
<dbReference type="SUPFAM" id="SSF57903">
    <property type="entry name" value="FYVE/PHD zinc finger"/>
    <property type="match status" value="2"/>
</dbReference>
<protein>
    <recommendedName>
        <fullName evidence="4">Protection of telomeres protein 1</fullName>
    </recommendedName>
</protein>
<evidence type="ECO:0000256" key="11">
    <source>
        <dbReference type="ARBA" id="ARBA00023242"/>
    </source>
</evidence>
<evidence type="ECO:0000256" key="7">
    <source>
        <dbReference type="ARBA" id="ARBA00022771"/>
    </source>
</evidence>
<dbReference type="InterPro" id="IPR019787">
    <property type="entry name" value="Znf_PHD-finger"/>
</dbReference>
<evidence type="ECO:0000256" key="8">
    <source>
        <dbReference type="ARBA" id="ARBA00022833"/>
    </source>
</evidence>
<dbReference type="PROSITE" id="PS50016">
    <property type="entry name" value="ZF_PHD_2"/>
    <property type="match status" value="1"/>
</dbReference>
<gene>
    <name evidence="15" type="ORF">DDE83_005889</name>
</gene>
<feature type="compositionally biased region" description="Pro residues" evidence="13">
    <location>
        <begin position="630"/>
        <end position="639"/>
    </location>
</feature>
<evidence type="ECO:0000313" key="15">
    <source>
        <dbReference type="EMBL" id="RAR08685.1"/>
    </source>
</evidence>
<accession>A0A364N0Z2</accession>
<keyword evidence="16" id="KW-1185">Reference proteome</keyword>
<dbReference type="InterPro" id="IPR019786">
    <property type="entry name" value="Zinc_finger_PHD-type_CS"/>
</dbReference>
<dbReference type="InterPro" id="IPR001965">
    <property type="entry name" value="Znf_PHD"/>
</dbReference>
<feature type="compositionally biased region" description="Low complexity" evidence="13">
    <location>
        <begin position="686"/>
        <end position="704"/>
    </location>
</feature>
<dbReference type="SMART" id="SM00249">
    <property type="entry name" value="PHD"/>
    <property type="match status" value="2"/>
</dbReference>
<organism evidence="15 16">
    <name type="scientific">Stemphylium lycopersici</name>
    <name type="common">Tomato gray leaf spot disease fungus</name>
    <name type="synonym">Thyrospora lycopersici</name>
    <dbReference type="NCBI Taxonomy" id="183478"/>
    <lineage>
        <taxon>Eukaryota</taxon>
        <taxon>Fungi</taxon>
        <taxon>Dikarya</taxon>
        <taxon>Ascomycota</taxon>
        <taxon>Pezizomycotina</taxon>
        <taxon>Dothideomycetes</taxon>
        <taxon>Pleosporomycetidae</taxon>
        <taxon>Pleosporales</taxon>
        <taxon>Pleosporineae</taxon>
        <taxon>Pleosporaceae</taxon>
        <taxon>Stemphylium</taxon>
    </lineage>
</organism>
<feature type="compositionally biased region" description="Basic and acidic residues" evidence="13">
    <location>
        <begin position="2499"/>
        <end position="2541"/>
    </location>
</feature>
<evidence type="ECO:0000256" key="6">
    <source>
        <dbReference type="ARBA" id="ARBA00022723"/>
    </source>
</evidence>
<feature type="region of interest" description="Disordered" evidence="13">
    <location>
        <begin position="676"/>
        <end position="743"/>
    </location>
</feature>
<dbReference type="Pfam" id="PF10441">
    <property type="entry name" value="Urb2"/>
    <property type="match status" value="1"/>
</dbReference>
<evidence type="ECO:0000256" key="12">
    <source>
        <dbReference type="PROSITE-ProRule" id="PRU00146"/>
    </source>
</evidence>
<dbReference type="GO" id="GO:0032210">
    <property type="term" value="P:regulation of telomere maintenance via telomerase"/>
    <property type="evidence" value="ECO:0007669"/>
    <property type="project" value="TreeGrafter"/>
</dbReference>
<feature type="region of interest" description="Disordered" evidence="13">
    <location>
        <begin position="623"/>
        <end position="646"/>
    </location>
</feature>
<dbReference type="PROSITE" id="PS01359">
    <property type="entry name" value="ZF_PHD_1"/>
    <property type="match status" value="1"/>
</dbReference>
<feature type="region of interest" description="Disordered" evidence="13">
    <location>
        <begin position="2331"/>
        <end position="2350"/>
    </location>
</feature>
<feature type="region of interest" description="Disordered" evidence="13">
    <location>
        <begin position="1015"/>
        <end position="1058"/>
    </location>
</feature>
<dbReference type="InterPro" id="IPR011011">
    <property type="entry name" value="Znf_FYVE_PHD"/>
</dbReference>
<dbReference type="InterPro" id="IPR032042">
    <property type="entry name" value="POT1PC"/>
</dbReference>
<keyword evidence="10" id="KW-0238">DNA-binding</keyword>
<dbReference type="GO" id="GO:0016233">
    <property type="term" value="P:telomere capping"/>
    <property type="evidence" value="ECO:0007669"/>
    <property type="project" value="TreeGrafter"/>
</dbReference>
<dbReference type="Pfam" id="PF16686">
    <property type="entry name" value="POT1PC"/>
    <property type="match status" value="1"/>
</dbReference>
<evidence type="ECO:0000313" key="16">
    <source>
        <dbReference type="Proteomes" id="UP000249619"/>
    </source>
</evidence>
<keyword evidence="6" id="KW-0479">Metal-binding</keyword>